<dbReference type="GeneID" id="102803950"/>
<dbReference type="InterPro" id="IPR039646">
    <property type="entry name" value="ZNHIT2"/>
</dbReference>
<dbReference type="SUPFAM" id="SSF144232">
    <property type="entry name" value="HIT/MYND zinc finger-like"/>
    <property type="match status" value="1"/>
</dbReference>
<dbReference type="CDD" id="cd23024">
    <property type="entry name" value="zf-HIT_ZNHIT2-3"/>
    <property type="match status" value="1"/>
</dbReference>
<evidence type="ECO:0000313" key="5">
    <source>
        <dbReference type="RefSeq" id="XP_006813526.1"/>
    </source>
</evidence>
<dbReference type="PANTHER" id="PTHR15555">
    <property type="entry name" value="ZINC FINGER HIT DOMAIN CONTAINING PROTEIN 2 PROTEIN FON -RELATED"/>
    <property type="match status" value="1"/>
</dbReference>
<gene>
    <name evidence="5" type="primary">LOC102803950</name>
</gene>
<keyword evidence="1" id="KW-0479">Metal-binding</keyword>
<dbReference type="PROSITE" id="PS51083">
    <property type="entry name" value="ZF_HIT"/>
    <property type="match status" value="1"/>
</dbReference>
<keyword evidence="1" id="KW-0862">Zinc</keyword>
<dbReference type="Proteomes" id="UP000694865">
    <property type="component" value="Unplaced"/>
</dbReference>
<protein>
    <submittedName>
        <fullName evidence="5">Zinc finger HIT domain-containing protein 2-like</fullName>
    </submittedName>
</protein>
<dbReference type="Pfam" id="PF04438">
    <property type="entry name" value="zf-HIT"/>
    <property type="match status" value="1"/>
</dbReference>
<dbReference type="RefSeq" id="XP_006813526.1">
    <property type="nucleotide sequence ID" value="XM_006813463.1"/>
</dbReference>
<evidence type="ECO:0000256" key="1">
    <source>
        <dbReference type="PROSITE-ProRule" id="PRU00453"/>
    </source>
</evidence>
<name>A0ABM0M0I5_SACKO</name>
<evidence type="ECO:0000259" key="3">
    <source>
        <dbReference type="PROSITE" id="PS51083"/>
    </source>
</evidence>
<feature type="region of interest" description="Disordered" evidence="2">
    <location>
        <begin position="311"/>
        <end position="331"/>
    </location>
</feature>
<evidence type="ECO:0000256" key="2">
    <source>
        <dbReference type="SAM" id="MobiDB-lite"/>
    </source>
</evidence>
<feature type="domain" description="HIT-type" evidence="3">
    <location>
        <begin position="23"/>
        <end position="58"/>
    </location>
</feature>
<accession>A0ABM0M0I5</accession>
<dbReference type="InterPro" id="IPR007529">
    <property type="entry name" value="Znf_HIT"/>
</dbReference>
<dbReference type="PANTHER" id="PTHR15555:SF0">
    <property type="entry name" value="ZINC FINGER HIT DOMAIN-CONTAINING PROTEIN 2"/>
    <property type="match status" value="1"/>
</dbReference>
<dbReference type="Gene3D" id="3.30.60.190">
    <property type="match status" value="1"/>
</dbReference>
<evidence type="ECO:0000313" key="4">
    <source>
        <dbReference type="Proteomes" id="UP000694865"/>
    </source>
</evidence>
<keyword evidence="1" id="KW-0863">Zinc-finger</keyword>
<proteinExistence type="predicted"/>
<organism evidence="4 5">
    <name type="scientific">Saccoglossus kowalevskii</name>
    <name type="common">Acorn worm</name>
    <dbReference type="NCBI Taxonomy" id="10224"/>
    <lineage>
        <taxon>Eukaryota</taxon>
        <taxon>Metazoa</taxon>
        <taxon>Hemichordata</taxon>
        <taxon>Enteropneusta</taxon>
        <taxon>Harrimaniidae</taxon>
        <taxon>Saccoglossus</taxon>
    </lineage>
</organism>
<sequence>MANENNVCVSKTLEEDQTKGTVCKLCLKQFSRYTCPRCNIPYCSVSCYKSEVFLFTNLYTVLKVTFNIIGSRIIAIQGLNLKLIHHAQNNFIKNVLFLHSKSKEEDKDTDALWERLTEVEKKEFETLIKDGGVEGIVDVWTPWWNAQDKHLIEELKLENNADSLQNDASTSEHEIPNIVDKIPKLTDLLKSQKPADSVQFNLLEVLFIYAYVIRLYNGSHFDLPVQTMQDILQVSDVLSKNKNYSSTEEAVHNAMIRINQDKSLQCTQTFTTSVLLDVIKILCGRSKKDPLVYILSALSDLYALLSMAKRKTGKDGSDKPTPGTGHAKSMGPSLQKTLLFRSKKKVMFFLSWCVSYREILKPLALELHMEYISLKTEQEEQLHTQQKIESHWGGKQPPKKCNNLIQEII</sequence>
<reference evidence="5" key="1">
    <citation type="submission" date="2025-08" db="UniProtKB">
        <authorList>
            <consortium name="RefSeq"/>
        </authorList>
    </citation>
    <scope>IDENTIFICATION</scope>
    <source>
        <tissue evidence="5">Testes</tissue>
    </source>
</reference>
<keyword evidence="4" id="KW-1185">Reference proteome</keyword>